<keyword evidence="2" id="KW-1185">Reference proteome</keyword>
<organism evidence="1 2">
    <name type="scientific">Pleuronectes platessa</name>
    <name type="common">European plaice</name>
    <dbReference type="NCBI Taxonomy" id="8262"/>
    <lineage>
        <taxon>Eukaryota</taxon>
        <taxon>Metazoa</taxon>
        <taxon>Chordata</taxon>
        <taxon>Craniata</taxon>
        <taxon>Vertebrata</taxon>
        <taxon>Euteleostomi</taxon>
        <taxon>Actinopterygii</taxon>
        <taxon>Neopterygii</taxon>
        <taxon>Teleostei</taxon>
        <taxon>Neoteleostei</taxon>
        <taxon>Acanthomorphata</taxon>
        <taxon>Carangaria</taxon>
        <taxon>Pleuronectiformes</taxon>
        <taxon>Pleuronectoidei</taxon>
        <taxon>Pleuronectidae</taxon>
        <taxon>Pleuronectes</taxon>
    </lineage>
</organism>
<accession>A0A9N7YVR7</accession>
<sequence length="66" mass="7217">MSLQGEAQHVTELNRHEVLPTAAVLKIQSRAAPIETQIGERFSELCTNLTPDGANLFSLGLRRLCA</sequence>
<name>A0A9N7YVR7_PLEPL</name>
<proteinExistence type="predicted"/>
<evidence type="ECO:0000313" key="1">
    <source>
        <dbReference type="EMBL" id="CAB1446195.1"/>
    </source>
</evidence>
<dbReference type="Proteomes" id="UP001153269">
    <property type="component" value="Unassembled WGS sequence"/>
</dbReference>
<evidence type="ECO:0000313" key="2">
    <source>
        <dbReference type="Proteomes" id="UP001153269"/>
    </source>
</evidence>
<comment type="caution">
    <text evidence="1">The sequence shown here is derived from an EMBL/GenBank/DDBJ whole genome shotgun (WGS) entry which is preliminary data.</text>
</comment>
<gene>
    <name evidence="1" type="ORF">PLEPLA_LOCUS33933</name>
</gene>
<reference evidence="1" key="1">
    <citation type="submission" date="2020-03" db="EMBL/GenBank/DDBJ databases">
        <authorList>
            <person name="Weist P."/>
        </authorList>
    </citation>
    <scope>NUCLEOTIDE SEQUENCE</scope>
</reference>
<dbReference type="AlphaFoldDB" id="A0A9N7YVR7"/>
<protein>
    <submittedName>
        <fullName evidence="1">Uncharacterized protein</fullName>
    </submittedName>
</protein>
<dbReference type="EMBL" id="CADEAL010003908">
    <property type="protein sequence ID" value="CAB1446195.1"/>
    <property type="molecule type" value="Genomic_DNA"/>
</dbReference>